<evidence type="ECO:0000259" key="2">
    <source>
        <dbReference type="Pfam" id="PF03732"/>
    </source>
</evidence>
<accession>A0A540NEG9</accession>
<dbReference type="InterPro" id="IPR005162">
    <property type="entry name" value="Retrotrans_gag_dom"/>
</dbReference>
<feature type="region of interest" description="Disordered" evidence="1">
    <location>
        <begin position="57"/>
        <end position="79"/>
    </location>
</feature>
<sequence length="280" mass="32206">MLFDADSSGSSAMQVMITGATSIDKQLAQMNEAITKLTRTVEEKDLQIAALVNRLEAHDGEKPNPKIDHLKKEDDEEDEPILEKAEEKLKLDQTTALMGSLSVKQLQEMIASTVKAQYEGSLHASTLYSKPYSRKIDALRMPRGYQPPKFMQFDEKGNLKQHVAHFVETCNNAGTKRDYLAKQFVRSLKGNSFEWYMDLEPESINSWEQLEREFLNHFYSTRCTVSMLELTSTKQWREEPVMDYINQCRNLSLDCKDRLSEISSIDMCIQGIQWGLQYIL</sequence>
<dbReference type="PANTHER" id="PTHR33437">
    <property type="entry name" value="OS06G0361200 PROTEIN"/>
    <property type="match status" value="1"/>
</dbReference>
<comment type="caution">
    <text evidence="3">The sequence shown here is derived from an EMBL/GenBank/DDBJ whole genome shotgun (WGS) entry which is preliminary data.</text>
</comment>
<evidence type="ECO:0000313" key="4">
    <source>
        <dbReference type="Proteomes" id="UP000315295"/>
    </source>
</evidence>
<dbReference type="EMBL" id="VIEB01000057">
    <property type="protein sequence ID" value="TQE09444.1"/>
    <property type="molecule type" value="Genomic_DNA"/>
</dbReference>
<proteinExistence type="predicted"/>
<name>A0A540NEG9_MALBA</name>
<reference evidence="3 4" key="1">
    <citation type="journal article" date="2019" name="G3 (Bethesda)">
        <title>Sequencing of a Wild Apple (Malus baccata) Genome Unravels the Differences Between Cultivated and Wild Apple Species Regarding Disease Resistance and Cold Tolerance.</title>
        <authorList>
            <person name="Chen X."/>
        </authorList>
    </citation>
    <scope>NUCLEOTIDE SEQUENCE [LARGE SCALE GENOMIC DNA]</scope>
    <source>
        <strain evidence="4">cv. Shandingzi</strain>
        <tissue evidence="3">Leaves</tissue>
    </source>
</reference>
<evidence type="ECO:0000256" key="1">
    <source>
        <dbReference type="SAM" id="MobiDB-lite"/>
    </source>
</evidence>
<feature type="compositionally biased region" description="Basic and acidic residues" evidence="1">
    <location>
        <begin position="57"/>
        <end position="73"/>
    </location>
</feature>
<organism evidence="3 4">
    <name type="scientific">Malus baccata</name>
    <name type="common">Siberian crab apple</name>
    <name type="synonym">Pyrus baccata</name>
    <dbReference type="NCBI Taxonomy" id="106549"/>
    <lineage>
        <taxon>Eukaryota</taxon>
        <taxon>Viridiplantae</taxon>
        <taxon>Streptophyta</taxon>
        <taxon>Embryophyta</taxon>
        <taxon>Tracheophyta</taxon>
        <taxon>Spermatophyta</taxon>
        <taxon>Magnoliopsida</taxon>
        <taxon>eudicotyledons</taxon>
        <taxon>Gunneridae</taxon>
        <taxon>Pentapetalae</taxon>
        <taxon>rosids</taxon>
        <taxon>fabids</taxon>
        <taxon>Rosales</taxon>
        <taxon>Rosaceae</taxon>
        <taxon>Amygdaloideae</taxon>
        <taxon>Maleae</taxon>
        <taxon>Malus</taxon>
    </lineage>
</organism>
<dbReference type="AlphaFoldDB" id="A0A540NEG9"/>
<feature type="domain" description="Retrotransposon gag" evidence="2">
    <location>
        <begin position="184"/>
        <end position="273"/>
    </location>
</feature>
<dbReference type="STRING" id="106549.A0A540NEG9"/>
<dbReference type="Pfam" id="PF03732">
    <property type="entry name" value="Retrotrans_gag"/>
    <property type="match status" value="1"/>
</dbReference>
<gene>
    <name evidence="3" type="ORF">C1H46_004937</name>
</gene>
<protein>
    <recommendedName>
        <fullName evidence="2">Retrotransposon gag domain-containing protein</fullName>
    </recommendedName>
</protein>
<evidence type="ECO:0000313" key="3">
    <source>
        <dbReference type="EMBL" id="TQE09444.1"/>
    </source>
</evidence>
<dbReference type="PANTHER" id="PTHR33437:SF2">
    <property type="entry name" value="OS06G0361200 PROTEIN"/>
    <property type="match status" value="1"/>
</dbReference>
<dbReference type="Proteomes" id="UP000315295">
    <property type="component" value="Unassembled WGS sequence"/>
</dbReference>
<keyword evidence="4" id="KW-1185">Reference proteome</keyword>